<keyword evidence="6 8" id="KW-0539">Nucleus</keyword>
<dbReference type="Gene3D" id="2.30.30.1040">
    <property type="match status" value="1"/>
</dbReference>
<dbReference type="Gene3D" id="3.10.20.90">
    <property type="entry name" value="Phosphatidylinositol 3-kinase Catalytic Subunit, Chain A, domain 1"/>
    <property type="match status" value="1"/>
</dbReference>
<evidence type="ECO:0000259" key="10">
    <source>
        <dbReference type="PROSITE" id="PS50863"/>
    </source>
</evidence>
<accession>A0AAN7KK41</accession>
<keyword evidence="7 8" id="KW-0927">Auxin signaling pathway</keyword>
<keyword evidence="5 8" id="KW-0804">Transcription</keyword>
<gene>
    <name evidence="11" type="ORF">SAY86_025752</name>
</gene>
<dbReference type="InterPro" id="IPR010525">
    <property type="entry name" value="ARF_dom"/>
</dbReference>
<dbReference type="Pfam" id="PF06507">
    <property type="entry name" value="ARF_AD"/>
    <property type="match status" value="1"/>
</dbReference>
<keyword evidence="3 8" id="KW-0805">Transcription regulation</keyword>
<dbReference type="PROSITE" id="PS50863">
    <property type="entry name" value="B3"/>
    <property type="match status" value="1"/>
</dbReference>
<dbReference type="FunFam" id="2.30.30.1040:FF:000001">
    <property type="entry name" value="Auxin response factor"/>
    <property type="match status" value="1"/>
</dbReference>
<evidence type="ECO:0000256" key="4">
    <source>
        <dbReference type="ARBA" id="ARBA00023125"/>
    </source>
</evidence>
<organism evidence="11 12">
    <name type="scientific">Trapa natans</name>
    <name type="common">Water chestnut</name>
    <dbReference type="NCBI Taxonomy" id="22666"/>
    <lineage>
        <taxon>Eukaryota</taxon>
        <taxon>Viridiplantae</taxon>
        <taxon>Streptophyta</taxon>
        <taxon>Embryophyta</taxon>
        <taxon>Tracheophyta</taxon>
        <taxon>Spermatophyta</taxon>
        <taxon>Magnoliopsida</taxon>
        <taxon>eudicotyledons</taxon>
        <taxon>Gunneridae</taxon>
        <taxon>Pentapetalae</taxon>
        <taxon>rosids</taxon>
        <taxon>malvids</taxon>
        <taxon>Myrtales</taxon>
        <taxon>Lythraceae</taxon>
        <taxon>Trapa</taxon>
    </lineage>
</organism>
<dbReference type="PANTHER" id="PTHR31384:SF102">
    <property type="entry name" value="AUXIN RESPONSE FACTOR 4"/>
    <property type="match status" value="1"/>
</dbReference>
<feature type="region of interest" description="Disordered" evidence="9">
    <location>
        <begin position="437"/>
        <end position="462"/>
    </location>
</feature>
<dbReference type="FunFam" id="2.40.330.10:FF:000001">
    <property type="entry name" value="Auxin response factor"/>
    <property type="match status" value="1"/>
</dbReference>
<comment type="function">
    <text evidence="8">Auxin response factors (ARFs) are transcriptional factors that bind specifically to the DNA sequence 5'-TGTCTC-3' found in the auxin-responsive promoter elements (AuxREs).</text>
</comment>
<comment type="similarity">
    <text evidence="2 8">Belongs to the ARF family.</text>
</comment>
<dbReference type="Proteomes" id="UP001346149">
    <property type="component" value="Unassembled WGS sequence"/>
</dbReference>
<dbReference type="PANTHER" id="PTHR31384">
    <property type="entry name" value="AUXIN RESPONSE FACTOR 4-RELATED"/>
    <property type="match status" value="1"/>
</dbReference>
<dbReference type="GO" id="GO:0005634">
    <property type="term" value="C:nucleus"/>
    <property type="evidence" value="ECO:0007669"/>
    <property type="project" value="UniProtKB-SubCell"/>
</dbReference>
<name>A0AAN7KK41_TRANT</name>
<dbReference type="SUPFAM" id="SSF101936">
    <property type="entry name" value="DNA-binding pseudobarrel domain"/>
    <property type="match status" value="1"/>
</dbReference>
<dbReference type="GO" id="GO:0009734">
    <property type="term" value="P:auxin-activated signaling pathway"/>
    <property type="evidence" value="ECO:0007669"/>
    <property type="project" value="UniProtKB-KW"/>
</dbReference>
<dbReference type="InterPro" id="IPR015300">
    <property type="entry name" value="DNA-bd_pseudobarrel_sf"/>
</dbReference>
<dbReference type="AlphaFoldDB" id="A0AAN7KK41"/>
<dbReference type="Gene3D" id="2.40.330.10">
    <property type="entry name" value="DNA-binding pseudobarrel domain"/>
    <property type="match status" value="1"/>
</dbReference>
<dbReference type="CDD" id="cd10017">
    <property type="entry name" value="B3_DNA"/>
    <property type="match status" value="1"/>
</dbReference>
<dbReference type="SMART" id="SM01019">
    <property type="entry name" value="B3"/>
    <property type="match status" value="1"/>
</dbReference>
<dbReference type="GO" id="GO:0006355">
    <property type="term" value="P:regulation of DNA-templated transcription"/>
    <property type="evidence" value="ECO:0007669"/>
    <property type="project" value="InterPro"/>
</dbReference>
<dbReference type="GO" id="GO:0003677">
    <property type="term" value="F:DNA binding"/>
    <property type="evidence" value="ECO:0007669"/>
    <property type="project" value="UniProtKB-KW"/>
</dbReference>
<dbReference type="InterPro" id="IPR044835">
    <property type="entry name" value="ARF_plant"/>
</dbReference>
<dbReference type="EMBL" id="JAXQNO010000023">
    <property type="protein sequence ID" value="KAK4764662.1"/>
    <property type="molecule type" value="Genomic_DNA"/>
</dbReference>
<feature type="domain" description="TF-B3" evidence="10">
    <location>
        <begin position="24"/>
        <end position="126"/>
    </location>
</feature>
<evidence type="ECO:0000256" key="9">
    <source>
        <dbReference type="SAM" id="MobiDB-lite"/>
    </source>
</evidence>
<keyword evidence="12" id="KW-1185">Reference proteome</keyword>
<evidence type="ECO:0000313" key="12">
    <source>
        <dbReference type="Proteomes" id="UP001346149"/>
    </source>
</evidence>
<reference evidence="11 12" key="1">
    <citation type="journal article" date="2023" name="Hortic Res">
        <title>Pangenome of water caltrop reveals structural variations and asymmetric subgenome divergence after allopolyploidization.</title>
        <authorList>
            <person name="Zhang X."/>
            <person name="Chen Y."/>
            <person name="Wang L."/>
            <person name="Yuan Y."/>
            <person name="Fang M."/>
            <person name="Shi L."/>
            <person name="Lu R."/>
            <person name="Comes H.P."/>
            <person name="Ma Y."/>
            <person name="Chen Y."/>
            <person name="Huang G."/>
            <person name="Zhou Y."/>
            <person name="Zheng Z."/>
            <person name="Qiu Y."/>
        </authorList>
    </citation>
    <scope>NUCLEOTIDE SEQUENCE [LARGE SCALE GENOMIC DNA]</scope>
    <source>
        <strain evidence="11">F231</strain>
    </source>
</reference>
<evidence type="ECO:0000256" key="8">
    <source>
        <dbReference type="RuleBase" id="RU004561"/>
    </source>
</evidence>
<evidence type="ECO:0000256" key="7">
    <source>
        <dbReference type="ARBA" id="ARBA00023294"/>
    </source>
</evidence>
<comment type="caution">
    <text evidence="11">The sequence shown here is derived from an EMBL/GenBank/DDBJ whole genome shotgun (WGS) entry which is preliminary data.</text>
</comment>
<evidence type="ECO:0000256" key="5">
    <source>
        <dbReference type="ARBA" id="ARBA00023163"/>
    </source>
</evidence>
<evidence type="ECO:0000256" key="3">
    <source>
        <dbReference type="ARBA" id="ARBA00023015"/>
    </source>
</evidence>
<evidence type="ECO:0000256" key="1">
    <source>
        <dbReference type="ARBA" id="ARBA00004123"/>
    </source>
</evidence>
<dbReference type="InterPro" id="IPR003340">
    <property type="entry name" value="B3_DNA-bd"/>
</dbReference>
<evidence type="ECO:0000256" key="6">
    <source>
        <dbReference type="ARBA" id="ARBA00023242"/>
    </source>
</evidence>
<sequence length="578" mass="64177">MINLDVIEEEGEESLALRSTPHMFCKTLTASDTSTHGGFSVPRRAAEDCFPPLDYKLQRPSQELIAKDLHGVEWRFRHIYRGQPRRHLLTTGWSIFVNQKNLVSGDAVLFLRSENGELRLGIRRALRPRNGLPSSVIGNQNSYSSILSSVANAISRRSTFDVFYSPRATHAEFVVPYKMYIAGITSPICIGSRFKMRYDMEDAPERRCTGVVTRIGDLDPYRWPKSKWKCLKVQWDDDIMNNHQERVSPWEIEPSGSLSPFSIQHSPRLKKARAGPQMAQPDNLVPAGAVGLIDFEESLRSSKVLQGQENLGFTSPLLGVGAISCPGKINISDNVIEKPTIFPGFVEPADMFPKVLQGQEVCPLKALSRNPEYCFGSWENPSRGLQDFYFSLGGIPRGSSSNPLITSPLANSPRGISSIRSPYIACEDDRGRVKFGTEDNPSSIIISSSSRETEGTPNNGSFNGGFSGYKLFGFPLASERPSPSPPPPTPQASEQHFCMEGLLKDPRKGWQVLYTDRESAVMVVGDDPWHEFCEVASKMHIYIQEEAGKMTSGAMISDSYLDQSPVVIEQSNCISLQT</sequence>
<evidence type="ECO:0000256" key="2">
    <source>
        <dbReference type="ARBA" id="ARBA00007853"/>
    </source>
</evidence>
<evidence type="ECO:0000313" key="11">
    <source>
        <dbReference type="EMBL" id="KAK4764662.1"/>
    </source>
</evidence>
<protein>
    <recommendedName>
        <fullName evidence="8">Auxin response factor</fullName>
    </recommendedName>
</protein>
<comment type="subunit">
    <text evidence="8">Homodimers and heterodimers.</text>
</comment>
<proteinExistence type="inferred from homology"/>
<dbReference type="Pfam" id="PF02362">
    <property type="entry name" value="B3"/>
    <property type="match status" value="1"/>
</dbReference>
<keyword evidence="4 8" id="KW-0238">DNA-binding</keyword>
<comment type="subcellular location">
    <subcellularLocation>
        <location evidence="1 8">Nucleus</location>
    </subcellularLocation>
</comment>